<feature type="domain" description="Pectinesterase inhibitor" evidence="8">
    <location>
        <begin position="30"/>
        <end position="183"/>
    </location>
</feature>
<dbReference type="OrthoDB" id="2019149at2759"/>
<keyword evidence="7" id="KW-0134">Cell wall</keyword>
<evidence type="ECO:0000259" key="8">
    <source>
        <dbReference type="SMART" id="SM00856"/>
    </source>
</evidence>
<dbReference type="PROSITE" id="PS00800">
    <property type="entry name" value="PECTINESTERASE_1"/>
    <property type="match status" value="1"/>
</dbReference>
<dbReference type="Proteomes" id="UP000829196">
    <property type="component" value="Unassembled WGS sequence"/>
</dbReference>
<dbReference type="InterPro" id="IPR000070">
    <property type="entry name" value="Pectinesterase_cat"/>
</dbReference>
<evidence type="ECO:0000256" key="4">
    <source>
        <dbReference type="ARBA" id="ARBA00022801"/>
    </source>
</evidence>
<dbReference type="InterPro" id="IPR018040">
    <property type="entry name" value="Pectinesterase_Tyr_AS"/>
</dbReference>
<dbReference type="SMART" id="SM00856">
    <property type="entry name" value="PMEI"/>
    <property type="match status" value="1"/>
</dbReference>
<keyword evidence="7" id="KW-0964">Secreted</keyword>
<organism evidence="9 10">
    <name type="scientific">Dendrobium nobile</name>
    <name type="common">Orchid</name>
    <dbReference type="NCBI Taxonomy" id="94219"/>
    <lineage>
        <taxon>Eukaryota</taxon>
        <taxon>Viridiplantae</taxon>
        <taxon>Streptophyta</taxon>
        <taxon>Embryophyta</taxon>
        <taxon>Tracheophyta</taxon>
        <taxon>Spermatophyta</taxon>
        <taxon>Magnoliopsida</taxon>
        <taxon>Liliopsida</taxon>
        <taxon>Asparagales</taxon>
        <taxon>Orchidaceae</taxon>
        <taxon>Epidendroideae</taxon>
        <taxon>Malaxideae</taxon>
        <taxon>Dendrobiinae</taxon>
        <taxon>Dendrobium</taxon>
    </lineage>
</organism>
<evidence type="ECO:0000256" key="2">
    <source>
        <dbReference type="ARBA" id="ARBA00006027"/>
    </source>
</evidence>
<dbReference type="InterPro" id="IPR006501">
    <property type="entry name" value="Pectinesterase_inhib_dom"/>
</dbReference>
<dbReference type="SUPFAM" id="SSF51126">
    <property type="entry name" value="Pectin lyase-like"/>
    <property type="match status" value="1"/>
</dbReference>
<dbReference type="NCBIfam" id="TIGR01614">
    <property type="entry name" value="PME_inhib"/>
    <property type="match status" value="1"/>
</dbReference>
<dbReference type="EC" id="3.1.1.11" evidence="7"/>
<name>A0A8T3BH01_DENNO</name>
<dbReference type="SMR" id="A0A8T3BH01"/>
<gene>
    <name evidence="9" type="ORF">KFK09_010939</name>
</gene>
<dbReference type="GO" id="GO:0030599">
    <property type="term" value="F:pectinesterase activity"/>
    <property type="evidence" value="ECO:0007669"/>
    <property type="project" value="UniProtKB-UniRule"/>
</dbReference>
<comment type="function">
    <text evidence="7">Acts in the modification of cell walls via demethylesterification of cell wall pectin.</text>
</comment>
<dbReference type="InterPro" id="IPR035513">
    <property type="entry name" value="Invertase/methylesterase_inhib"/>
</dbReference>
<dbReference type="EMBL" id="JAGYWB010000009">
    <property type="protein sequence ID" value="KAI0510338.1"/>
    <property type="molecule type" value="Genomic_DNA"/>
</dbReference>
<comment type="similarity">
    <text evidence="2">In the N-terminal section; belongs to the PMEI family.</text>
</comment>
<dbReference type="InterPro" id="IPR011050">
    <property type="entry name" value="Pectin_lyase_fold/virulence"/>
</dbReference>
<evidence type="ECO:0000313" key="9">
    <source>
        <dbReference type="EMBL" id="KAI0510338.1"/>
    </source>
</evidence>
<dbReference type="PANTHER" id="PTHR31707">
    <property type="entry name" value="PECTINESTERASE"/>
    <property type="match status" value="1"/>
</dbReference>
<dbReference type="GO" id="GO:0045490">
    <property type="term" value="P:pectin catabolic process"/>
    <property type="evidence" value="ECO:0007669"/>
    <property type="project" value="UniProtKB-UniRule"/>
</dbReference>
<dbReference type="InterPro" id="IPR033131">
    <property type="entry name" value="Pectinesterase_Asp_AS"/>
</dbReference>
<dbReference type="Pfam" id="PF04043">
    <property type="entry name" value="PMEI"/>
    <property type="match status" value="1"/>
</dbReference>
<accession>A0A8T3BH01</accession>
<dbReference type="Pfam" id="PF01095">
    <property type="entry name" value="Pectinesterase"/>
    <property type="match status" value="1"/>
</dbReference>
<protein>
    <recommendedName>
        <fullName evidence="7">Pectinesterase</fullName>
        <ecNumber evidence="7">3.1.1.11</ecNumber>
    </recommendedName>
</protein>
<dbReference type="Gene3D" id="2.160.20.10">
    <property type="entry name" value="Single-stranded right-handed beta-helix, Pectin lyase-like"/>
    <property type="match status" value="1"/>
</dbReference>
<dbReference type="GO" id="GO:0004857">
    <property type="term" value="F:enzyme inhibitor activity"/>
    <property type="evidence" value="ECO:0007669"/>
    <property type="project" value="InterPro"/>
</dbReference>
<evidence type="ECO:0000256" key="6">
    <source>
        <dbReference type="PROSITE-ProRule" id="PRU10040"/>
    </source>
</evidence>
<evidence type="ECO:0000256" key="7">
    <source>
        <dbReference type="RuleBase" id="RU000589"/>
    </source>
</evidence>
<comment type="similarity">
    <text evidence="3">In the C-terminal section; belongs to the pectinesterase family.</text>
</comment>
<dbReference type="Gene3D" id="1.20.140.40">
    <property type="entry name" value="Invertase/pectin methylesterase inhibitor family protein"/>
    <property type="match status" value="1"/>
</dbReference>
<dbReference type="PROSITE" id="PS00503">
    <property type="entry name" value="PECTINESTERASE_2"/>
    <property type="match status" value="1"/>
</dbReference>
<dbReference type="SUPFAM" id="SSF101148">
    <property type="entry name" value="Plant invertase/pectin methylesterase inhibitor"/>
    <property type="match status" value="1"/>
</dbReference>
<evidence type="ECO:0000313" key="10">
    <source>
        <dbReference type="Proteomes" id="UP000829196"/>
    </source>
</evidence>
<keyword evidence="5 7" id="KW-0063">Aspartyl esterase</keyword>
<dbReference type="CDD" id="cd15798">
    <property type="entry name" value="PMEI-like_3"/>
    <property type="match status" value="1"/>
</dbReference>
<comment type="subcellular location">
    <subcellularLocation>
        <location evidence="7">Secreted</location>
        <location evidence="7">Cell wall</location>
    </subcellularLocation>
</comment>
<keyword evidence="4 7" id="KW-0378">Hydrolase</keyword>
<keyword evidence="7" id="KW-0732">Signal</keyword>
<comment type="catalytic activity">
    <reaction evidence="7">
        <text>[(1-&gt;4)-alpha-D-galacturonosyl methyl ester](n) + n H2O = [(1-&gt;4)-alpha-D-galacturonosyl](n) + n methanol + n H(+)</text>
        <dbReference type="Rhea" id="RHEA:22380"/>
        <dbReference type="Rhea" id="RHEA-COMP:14570"/>
        <dbReference type="Rhea" id="RHEA-COMP:14573"/>
        <dbReference type="ChEBI" id="CHEBI:15377"/>
        <dbReference type="ChEBI" id="CHEBI:15378"/>
        <dbReference type="ChEBI" id="CHEBI:17790"/>
        <dbReference type="ChEBI" id="CHEBI:140522"/>
        <dbReference type="ChEBI" id="CHEBI:140523"/>
        <dbReference type="EC" id="3.1.1.11"/>
    </reaction>
</comment>
<comment type="caution">
    <text evidence="9">The sequence shown here is derived from an EMBL/GenBank/DDBJ whole genome shotgun (WGS) entry which is preliminary data.</text>
</comment>
<keyword evidence="7" id="KW-0961">Cell wall biogenesis/degradation</keyword>
<sequence>MAQTTTTLILFLLLHLLLLLLPSLHSLPLQSQSLIHRACLATSDYASCTSRLRTQIHHPDPNQPDSTRILHAAAHLAINEALRSIQTITTLSPLSTTLRERAAIEDCQDLLDLSVHQISQSLAEITLLSNAHHEANLRTWLSAALSNQDTCLEGFEGTDGRLRHYARAGLNEVTQLVSNLFEVYKRLRSIIPRGNETKWVENAEVTGWITEEEMEMVRGDAREMVADAVVASDGTGRFRTLGEAVEEAPDHSLRRYVIFVKRGVYRENVELKRKKSNIMLVGEGMGVTVITGNRNFVQGWTTFRTATFAVSGPGFIARDITFRNTAGPQNHQAVALRVDSDRSAFFRCSIEGYQDTLYAHSLRQFYRDCHIHGTIDFIFGNGQAIFQNCKIFTRKPLSFQKVTITAQGRKDHNQNTGFSIHNSFVYATVPTYLGRPWKAFSRTVFMQSYLGPGVQPAGWLEWAGDFALNTLFYGEYMNYGPGSGLAGRVRWPGYHVIRDAAVAEYFTVRRFIDGAKWLPTTRIPFTADLID</sequence>
<keyword evidence="10" id="KW-1185">Reference proteome</keyword>
<reference evidence="9" key="1">
    <citation type="journal article" date="2022" name="Front. Genet.">
        <title>Chromosome-Scale Assembly of the Dendrobium nobile Genome Provides Insights Into the Molecular Mechanism of the Biosynthesis of the Medicinal Active Ingredient of Dendrobium.</title>
        <authorList>
            <person name="Xu Q."/>
            <person name="Niu S.-C."/>
            <person name="Li K.-L."/>
            <person name="Zheng P.-J."/>
            <person name="Zhang X.-J."/>
            <person name="Jia Y."/>
            <person name="Liu Y."/>
            <person name="Niu Y.-X."/>
            <person name="Yu L.-H."/>
            <person name="Chen D.-F."/>
            <person name="Zhang G.-Q."/>
        </authorList>
    </citation>
    <scope>NUCLEOTIDE SEQUENCE</scope>
    <source>
        <tissue evidence="9">Leaf</tissue>
    </source>
</reference>
<evidence type="ECO:0000256" key="3">
    <source>
        <dbReference type="ARBA" id="ARBA00007786"/>
    </source>
</evidence>
<evidence type="ECO:0000256" key="5">
    <source>
        <dbReference type="ARBA" id="ARBA00023085"/>
    </source>
</evidence>
<evidence type="ECO:0000256" key="1">
    <source>
        <dbReference type="ARBA" id="ARBA00005184"/>
    </source>
</evidence>
<dbReference type="GO" id="GO:0042545">
    <property type="term" value="P:cell wall modification"/>
    <property type="evidence" value="ECO:0007669"/>
    <property type="project" value="UniProtKB-UniRule"/>
</dbReference>
<feature type="signal peptide" evidence="7">
    <location>
        <begin position="1"/>
        <end position="26"/>
    </location>
</feature>
<comment type="pathway">
    <text evidence="1 7">Glycan metabolism; pectin degradation; 2-dehydro-3-deoxy-D-gluconate from pectin: step 1/5.</text>
</comment>
<feature type="active site" evidence="6">
    <location>
        <position position="376"/>
    </location>
</feature>
<feature type="chain" id="PRO_5035968455" description="Pectinesterase" evidence="7">
    <location>
        <begin position="27"/>
        <end position="531"/>
    </location>
</feature>
<dbReference type="FunFam" id="2.160.20.10:FF:000001">
    <property type="entry name" value="Pectinesterase"/>
    <property type="match status" value="1"/>
</dbReference>
<proteinExistence type="inferred from homology"/>
<dbReference type="AlphaFoldDB" id="A0A8T3BH01"/>
<dbReference type="InterPro" id="IPR012334">
    <property type="entry name" value="Pectin_lyas_fold"/>
</dbReference>